<evidence type="ECO:0000313" key="2">
    <source>
        <dbReference type="EMBL" id="SMP14339.1"/>
    </source>
</evidence>
<dbReference type="Proteomes" id="UP001157946">
    <property type="component" value="Unassembled WGS sequence"/>
</dbReference>
<comment type="caution">
    <text evidence="2">The sequence shown here is derived from an EMBL/GenBank/DDBJ whole genome shotgun (WGS) entry which is preliminary data.</text>
</comment>
<dbReference type="InterPro" id="IPR013830">
    <property type="entry name" value="SGNH_hydro"/>
</dbReference>
<evidence type="ECO:0000259" key="1">
    <source>
        <dbReference type="Pfam" id="PF13472"/>
    </source>
</evidence>
<evidence type="ECO:0000313" key="3">
    <source>
        <dbReference type="Proteomes" id="UP001157946"/>
    </source>
</evidence>
<organism evidence="2 3">
    <name type="scientific">Laceyella tengchongensis</name>
    <dbReference type="NCBI Taxonomy" id="574699"/>
    <lineage>
        <taxon>Bacteria</taxon>
        <taxon>Bacillati</taxon>
        <taxon>Bacillota</taxon>
        <taxon>Bacilli</taxon>
        <taxon>Bacillales</taxon>
        <taxon>Thermoactinomycetaceae</taxon>
        <taxon>Laceyella</taxon>
    </lineage>
</organism>
<dbReference type="InterPro" id="IPR036514">
    <property type="entry name" value="SGNH_hydro_sf"/>
</dbReference>
<dbReference type="AlphaFoldDB" id="A0AA45WMS8"/>
<reference evidence="2" key="1">
    <citation type="submission" date="2017-05" db="EMBL/GenBank/DDBJ databases">
        <authorList>
            <person name="Varghese N."/>
            <person name="Submissions S."/>
        </authorList>
    </citation>
    <scope>NUCLEOTIDE SEQUENCE</scope>
    <source>
        <strain evidence="2">DSM 45262</strain>
    </source>
</reference>
<accession>A0AA45WMS8</accession>
<name>A0AA45WMS8_9BACL</name>
<proteinExistence type="predicted"/>
<dbReference type="EMBL" id="FXTU01000002">
    <property type="protein sequence ID" value="SMP14339.1"/>
    <property type="molecule type" value="Genomic_DNA"/>
</dbReference>
<dbReference type="SUPFAM" id="SSF52266">
    <property type="entry name" value="SGNH hydrolase"/>
    <property type="match status" value="1"/>
</dbReference>
<dbReference type="Gene3D" id="3.40.50.1110">
    <property type="entry name" value="SGNH hydrolase"/>
    <property type="match status" value="1"/>
</dbReference>
<keyword evidence="3" id="KW-1185">Reference proteome</keyword>
<protein>
    <submittedName>
        <fullName evidence="2">Lysophospholipase L1</fullName>
    </submittedName>
</protein>
<dbReference type="RefSeq" id="WP_189318876.1">
    <property type="nucleotide sequence ID" value="NZ_FXTU01000002.1"/>
</dbReference>
<sequence>MREGIKPVSYLALGDSLTEGIGAESPTKSFVSQFFQHIKHSDRCHMRNWGVSGMTSEELLSLVNSPGMHKLFPKMTHISVTTGGCDFIELYERGHFGLRDLLNTSRQIIHRVKSILSIIAMNNPASRISLMGFYLPPPAYEWGFQTSAAIVQMMNRSYAKICEEVGCQFFNPYDVFLHRHDYFFDEVHPNQVGHDELAKLAIQSVAGESGTVHAPV</sequence>
<gene>
    <name evidence="2" type="ORF">SAMN06265361_102570</name>
</gene>
<feature type="domain" description="SGNH hydrolase-type esterase" evidence="1">
    <location>
        <begin position="12"/>
        <end position="195"/>
    </location>
</feature>
<dbReference type="Pfam" id="PF13472">
    <property type="entry name" value="Lipase_GDSL_2"/>
    <property type="match status" value="1"/>
</dbReference>